<evidence type="ECO:0000313" key="1">
    <source>
        <dbReference type="EMBL" id="TVU49124.1"/>
    </source>
</evidence>
<comment type="caution">
    <text evidence="1">The sequence shown here is derived from an EMBL/GenBank/DDBJ whole genome shotgun (WGS) entry which is preliminary data.</text>
</comment>
<name>A0A5J9WPD2_9POAL</name>
<protein>
    <submittedName>
        <fullName evidence="1">Uncharacterized protein</fullName>
    </submittedName>
</protein>
<gene>
    <name evidence="1" type="ORF">EJB05_00416</name>
</gene>
<sequence>MVVSSGNLQPLVIYSSSTHHLLRPWRTPLEAGHVSRYQRRHVGAAFFMALSNVNTVTHTESQNMCERNGVLISSFTHEVGEEEENRLGLF</sequence>
<proteinExistence type="predicted"/>
<dbReference type="EMBL" id="RWGY01000002">
    <property type="protein sequence ID" value="TVU49124.1"/>
    <property type="molecule type" value="Genomic_DNA"/>
</dbReference>
<dbReference type="Proteomes" id="UP000324897">
    <property type="component" value="Chromosome 6"/>
</dbReference>
<evidence type="ECO:0000313" key="2">
    <source>
        <dbReference type="Proteomes" id="UP000324897"/>
    </source>
</evidence>
<feature type="non-terminal residue" evidence="1">
    <location>
        <position position="1"/>
    </location>
</feature>
<organism evidence="1 2">
    <name type="scientific">Eragrostis curvula</name>
    <name type="common">weeping love grass</name>
    <dbReference type="NCBI Taxonomy" id="38414"/>
    <lineage>
        <taxon>Eukaryota</taxon>
        <taxon>Viridiplantae</taxon>
        <taxon>Streptophyta</taxon>
        <taxon>Embryophyta</taxon>
        <taxon>Tracheophyta</taxon>
        <taxon>Spermatophyta</taxon>
        <taxon>Magnoliopsida</taxon>
        <taxon>Liliopsida</taxon>
        <taxon>Poales</taxon>
        <taxon>Poaceae</taxon>
        <taxon>PACMAD clade</taxon>
        <taxon>Chloridoideae</taxon>
        <taxon>Eragrostideae</taxon>
        <taxon>Eragrostidinae</taxon>
        <taxon>Eragrostis</taxon>
    </lineage>
</organism>
<dbReference type="AlphaFoldDB" id="A0A5J9WPD2"/>
<keyword evidence="2" id="KW-1185">Reference proteome</keyword>
<reference evidence="1 2" key="1">
    <citation type="journal article" date="2019" name="Sci. Rep.">
        <title>A high-quality genome of Eragrostis curvula grass provides insights into Poaceae evolution and supports new strategies to enhance forage quality.</title>
        <authorList>
            <person name="Carballo J."/>
            <person name="Santos B.A.C.M."/>
            <person name="Zappacosta D."/>
            <person name="Garbus I."/>
            <person name="Selva J.P."/>
            <person name="Gallo C.A."/>
            <person name="Diaz A."/>
            <person name="Albertini E."/>
            <person name="Caccamo M."/>
            <person name="Echenique V."/>
        </authorList>
    </citation>
    <scope>NUCLEOTIDE SEQUENCE [LARGE SCALE GENOMIC DNA]</scope>
    <source>
        <strain evidence="2">cv. Victoria</strain>
        <tissue evidence="1">Leaf</tissue>
    </source>
</reference>
<dbReference type="Gramene" id="TVU49124">
    <property type="protein sequence ID" value="TVU49124"/>
    <property type="gene ID" value="EJB05_00416"/>
</dbReference>
<accession>A0A5J9WPD2</accession>